<accession>A0AAX6E223</accession>
<name>A0AAX6E223_IRIPA</name>
<reference evidence="1" key="1">
    <citation type="journal article" date="2023" name="GigaByte">
        <title>Genome assembly of the bearded iris, Iris pallida Lam.</title>
        <authorList>
            <person name="Bruccoleri R.E."/>
            <person name="Oakeley E.J."/>
            <person name="Faust A.M.E."/>
            <person name="Altorfer M."/>
            <person name="Dessus-Babus S."/>
            <person name="Burckhardt D."/>
            <person name="Oertli M."/>
            <person name="Naumann U."/>
            <person name="Petersen F."/>
            <person name="Wong J."/>
        </authorList>
    </citation>
    <scope>NUCLEOTIDE SEQUENCE</scope>
    <source>
        <strain evidence="1">GSM-AAB239-AS_SAM_17_03QT</strain>
    </source>
</reference>
<dbReference type="EMBL" id="JANAVB010040563">
    <property type="protein sequence ID" value="KAJ6798003.1"/>
    <property type="molecule type" value="Genomic_DNA"/>
</dbReference>
<evidence type="ECO:0000313" key="2">
    <source>
        <dbReference type="Proteomes" id="UP001140949"/>
    </source>
</evidence>
<keyword evidence="1" id="KW-0675">Receptor</keyword>
<keyword evidence="2" id="KW-1185">Reference proteome</keyword>
<gene>
    <name evidence="1" type="ORF">M6B38_215480</name>
</gene>
<dbReference type="GO" id="GO:0016301">
    <property type="term" value="F:kinase activity"/>
    <property type="evidence" value="ECO:0007669"/>
    <property type="project" value="UniProtKB-KW"/>
</dbReference>
<organism evidence="1 2">
    <name type="scientific">Iris pallida</name>
    <name type="common">Sweet iris</name>
    <dbReference type="NCBI Taxonomy" id="29817"/>
    <lineage>
        <taxon>Eukaryota</taxon>
        <taxon>Viridiplantae</taxon>
        <taxon>Streptophyta</taxon>
        <taxon>Embryophyta</taxon>
        <taxon>Tracheophyta</taxon>
        <taxon>Spermatophyta</taxon>
        <taxon>Magnoliopsida</taxon>
        <taxon>Liliopsida</taxon>
        <taxon>Asparagales</taxon>
        <taxon>Iridaceae</taxon>
        <taxon>Iridoideae</taxon>
        <taxon>Irideae</taxon>
        <taxon>Iris</taxon>
    </lineage>
</organism>
<dbReference type="AlphaFoldDB" id="A0AAX6E223"/>
<dbReference type="Proteomes" id="UP001140949">
    <property type="component" value="Unassembled WGS sequence"/>
</dbReference>
<reference evidence="1" key="2">
    <citation type="submission" date="2023-04" db="EMBL/GenBank/DDBJ databases">
        <authorList>
            <person name="Bruccoleri R.E."/>
            <person name="Oakeley E.J."/>
            <person name="Faust A.-M."/>
            <person name="Dessus-Babus S."/>
            <person name="Altorfer M."/>
            <person name="Burckhardt D."/>
            <person name="Oertli M."/>
            <person name="Naumann U."/>
            <person name="Petersen F."/>
            <person name="Wong J."/>
        </authorList>
    </citation>
    <scope>NUCLEOTIDE SEQUENCE</scope>
    <source>
        <strain evidence="1">GSM-AAB239-AS_SAM_17_03QT</strain>
        <tissue evidence="1">Leaf</tissue>
    </source>
</reference>
<protein>
    <submittedName>
        <fullName evidence="1">Proline-rich receptor-like protein kinase PERK9</fullName>
    </submittedName>
</protein>
<proteinExistence type="predicted"/>
<sequence>MGWLTGMCGGGYAGGRRGALDGIYWWWRRWRRVAPVVVLMAGKEKSRGRVLMWFRVYGGGDVGRVWRAERLVEGTELVMVVEELPQGCWTEEDKAGRWWQWCGRPVAVLPLVVVLAAGGGKREGVW</sequence>
<keyword evidence="1" id="KW-0808">Transferase</keyword>
<keyword evidence="1" id="KW-0418">Kinase</keyword>
<comment type="caution">
    <text evidence="1">The sequence shown here is derived from an EMBL/GenBank/DDBJ whole genome shotgun (WGS) entry which is preliminary data.</text>
</comment>
<evidence type="ECO:0000313" key="1">
    <source>
        <dbReference type="EMBL" id="KAJ6798003.1"/>
    </source>
</evidence>